<reference evidence="3" key="1">
    <citation type="journal article" date="2019" name="Int. J. Syst. Evol. Microbiol.">
        <title>The Global Catalogue of Microorganisms (GCM) 10K type strain sequencing project: providing services to taxonomists for standard genome sequencing and annotation.</title>
        <authorList>
            <consortium name="The Broad Institute Genomics Platform"/>
            <consortium name="The Broad Institute Genome Sequencing Center for Infectious Disease"/>
            <person name="Wu L."/>
            <person name="Ma J."/>
        </authorList>
    </citation>
    <scope>NUCLEOTIDE SEQUENCE [LARGE SCALE GENOMIC DNA]</scope>
    <source>
        <strain evidence="3">CGMCC 1.15439</strain>
    </source>
</reference>
<dbReference type="InterPro" id="IPR025743">
    <property type="entry name" value="TssM1_N"/>
</dbReference>
<dbReference type="Proteomes" id="UP000620046">
    <property type="component" value="Unassembled WGS sequence"/>
</dbReference>
<evidence type="ECO:0000313" key="3">
    <source>
        <dbReference type="Proteomes" id="UP000620046"/>
    </source>
</evidence>
<protein>
    <recommendedName>
        <fullName evidence="1">Type VI secretion system component TssM1 N-terminal domain-containing protein</fullName>
    </recommendedName>
</protein>
<dbReference type="EMBL" id="BMJA01000001">
    <property type="protein sequence ID" value="GGA20960.1"/>
    <property type="molecule type" value="Genomic_DNA"/>
</dbReference>
<sequence>MIILALTLLLLATIVLVPVLPQRSLKLLRDGIKRLPRPTAKDVSDFWQRLRTIIHNAWRLIDRGWRYLIARRDWRYQSSWLLLMGFPGDGKSSLAASIPESLQHARLQRNTKQEDWLRAVLPDATCHFLQRGILIDPQGTIGEPGAASDARWPNLLADIDSLRPDRALDGVVWVISVARLLAAGQAQWKAMGQHAFARLCELQDAYAFALPVYVVVSHCDAVQGFDAFWRAQPESRYREIVGWSSPTIDDNGTPAEWVGKAFDRLIDGFRALVLEAATQRDTIDDADNFFLFPLYMRGLLPPLNTFLGELFRTDAYETRAFCRGIYFTGVVGLHATESQVPAARKDVAFVEQLMAQKVFAEQRLAQRTQKGLLLRNQLIRRLQLGLIGTAAVLAIALPWTAARVNAQAQVLHDTIVDVSVSSRRLAQLGCLSKDDVYPLMEEVASLDTRTRYLAIPLSWVDRRVNQGIRDVVAAQALRKVILPSMACSLEKQIDALSSVTLQTGSDDEAPATADLRLLNQVRQLLADLVNLEDQLDRFAYVSRTGSELDRQRMLEDFSELADYIYGKPLPSPLLTSNNILADALVKASYPDPPRMTAERRARVIRELNMLALQSRQLLLQRLKAGIPLLAALQEDKPPILPQLHRFNAWMDWIRGSWLTSTPTLNPCSFVARTLKSELDVLINTHHYDPSLRAGLDRFSTQECYLPAVNILRSASLPPYGALFVVNSDTQQLEGIDPGLSAEASGLTALVNLGYMQLSSPQPYHCNGGASGWRSDTFGELSTQMRQYLVFAAERNISPLNTSADNRPLFDRLARSQLKLALADSLARNQRTHMDVSLDTGLDATSPLEQMLATESANFAQAIGPYLESLRRMRQLGMNDLAGEMDQCGRNYAADMLLDISGLAASSHLYDPSILTQQDGGTPVFDLGSAPVLQSYLNRQLSRAQVLAGYAAPFVTLLKNSDGVDDSRRSNSQSGVYWANTIAELNRQLQFADPAGQVAQINDFFLKQLGAMSYDNCASALNAYVPAQAGNDLFSERRMATLRTAQMACMGNSDSDAALHFVRISTLFNSQLAGRYPFGPPDALDVSPAVVKAFFVYYANEKPTLENWLASTKSAEASRIRSFINQLDAVQAFFAGNLLAAPQSAPISLDVGFRALPADSPYSNQMIHWTLQAGNSSASWPGTATTVNWNVGDPVALDLQWADLSRYKPLPDANQSDLHVSGYHSEFQVSGAWALLRLCDLHKSSASTNALDPAQQLLQFQVPVQQPAGAGAPSGTGKAQFYLTLKASARDPASKAMVALTVPDFPRLAPTEQ</sequence>
<dbReference type="Pfam" id="PF14331">
    <property type="entry name" value="IcmF-related_N"/>
    <property type="match status" value="1"/>
</dbReference>
<accession>A0ABQ1FL97</accession>
<organism evidence="2 3">
    <name type="scientific">Dyella nitratireducens</name>
    <dbReference type="NCBI Taxonomy" id="1849580"/>
    <lineage>
        <taxon>Bacteria</taxon>
        <taxon>Pseudomonadati</taxon>
        <taxon>Pseudomonadota</taxon>
        <taxon>Gammaproteobacteria</taxon>
        <taxon>Lysobacterales</taxon>
        <taxon>Rhodanobacteraceae</taxon>
        <taxon>Dyella</taxon>
    </lineage>
</organism>
<evidence type="ECO:0000259" key="1">
    <source>
        <dbReference type="Pfam" id="PF14331"/>
    </source>
</evidence>
<proteinExistence type="predicted"/>
<dbReference type="InterPro" id="IPR053156">
    <property type="entry name" value="T6SS_TssM-like"/>
</dbReference>
<gene>
    <name evidence="2" type="ORF">GCM10010981_06330</name>
</gene>
<comment type="caution">
    <text evidence="2">The sequence shown here is derived from an EMBL/GenBank/DDBJ whole genome shotgun (WGS) entry which is preliminary data.</text>
</comment>
<dbReference type="PANTHER" id="PTHR36153:SF1">
    <property type="entry name" value="TYPE VI SECRETION SYSTEM COMPONENT TSSM1"/>
    <property type="match status" value="1"/>
</dbReference>
<dbReference type="PANTHER" id="PTHR36153">
    <property type="entry name" value="INNER MEMBRANE PROTEIN-RELATED"/>
    <property type="match status" value="1"/>
</dbReference>
<feature type="domain" description="Type VI secretion system component TssM1 N-terminal" evidence="1">
    <location>
        <begin position="149"/>
        <end position="373"/>
    </location>
</feature>
<name>A0ABQ1FL97_9GAMM</name>
<keyword evidence="3" id="KW-1185">Reference proteome</keyword>
<dbReference type="RefSeq" id="WP_188792811.1">
    <property type="nucleotide sequence ID" value="NZ_BMJA01000001.1"/>
</dbReference>
<evidence type="ECO:0000313" key="2">
    <source>
        <dbReference type="EMBL" id="GGA20960.1"/>
    </source>
</evidence>